<feature type="domain" description="Tyrosine-protein phosphatase" evidence="1">
    <location>
        <begin position="5"/>
        <end position="94"/>
    </location>
</feature>
<dbReference type="AlphaFoldDB" id="A0AAN8X5R9"/>
<protein>
    <recommendedName>
        <fullName evidence="1">Tyrosine-protein phosphatase domain-containing protein</fullName>
    </recommendedName>
</protein>
<dbReference type="SUPFAM" id="SSF52799">
    <property type="entry name" value="(Phosphotyrosine protein) phosphatases II"/>
    <property type="match status" value="1"/>
</dbReference>
<gene>
    <name evidence="2" type="ORF">SK128_026732</name>
</gene>
<evidence type="ECO:0000313" key="2">
    <source>
        <dbReference type="EMBL" id="KAK7073439.1"/>
    </source>
</evidence>
<reference evidence="2 3" key="1">
    <citation type="submission" date="2023-11" db="EMBL/GenBank/DDBJ databases">
        <title>Halocaridina rubra genome assembly.</title>
        <authorList>
            <person name="Smith C."/>
        </authorList>
    </citation>
    <scope>NUCLEOTIDE SEQUENCE [LARGE SCALE GENOMIC DNA]</scope>
    <source>
        <strain evidence="2">EP-1</strain>
        <tissue evidence="2">Whole</tissue>
    </source>
</reference>
<dbReference type="GO" id="GO:0004725">
    <property type="term" value="F:protein tyrosine phosphatase activity"/>
    <property type="evidence" value="ECO:0007669"/>
    <property type="project" value="InterPro"/>
</dbReference>
<dbReference type="EMBL" id="JAXCGZ010012910">
    <property type="protein sequence ID" value="KAK7073439.1"/>
    <property type="molecule type" value="Genomic_DNA"/>
</dbReference>
<dbReference type="InterPro" id="IPR000242">
    <property type="entry name" value="PTP_cat"/>
</dbReference>
<feature type="non-terminal residue" evidence="2">
    <location>
        <position position="1"/>
    </location>
</feature>
<dbReference type="InterPro" id="IPR029021">
    <property type="entry name" value="Prot-tyrosine_phosphatase-like"/>
</dbReference>
<evidence type="ECO:0000259" key="1">
    <source>
        <dbReference type="Pfam" id="PF00102"/>
    </source>
</evidence>
<proteinExistence type="predicted"/>
<evidence type="ECO:0000313" key="3">
    <source>
        <dbReference type="Proteomes" id="UP001381693"/>
    </source>
</evidence>
<feature type="non-terminal residue" evidence="2">
    <location>
        <position position="96"/>
    </location>
</feature>
<comment type="caution">
    <text evidence="2">The sequence shown here is derived from an EMBL/GenBank/DDBJ whole genome shotgun (WGS) entry which is preliminary data.</text>
</comment>
<keyword evidence="3" id="KW-1185">Reference proteome</keyword>
<name>A0AAN8X5R9_HALRR</name>
<organism evidence="2 3">
    <name type="scientific">Halocaridina rubra</name>
    <name type="common">Hawaiian red shrimp</name>
    <dbReference type="NCBI Taxonomy" id="373956"/>
    <lineage>
        <taxon>Eukaryota</taxon>
        <taxon>Metazoa</taxon>
        <taxon>Ecdysozoa</taxon>
        <taxon>Arthropoda</taxon>
        <taxon>Crustacea</taxon>
        <taxon>Multicrustacea</taxon>
        <taxon>Malacostraca</taxon>
        <taxon>Eumalacostraca</taxon>
        <taxon>Eucarida</taxon>
        <taxon>Decapoda</taxon>
        <taxon>Pleocyemata</taxon>
        <taxon>Caridea</taxon>
        <taxon>Atyoidea</taxon>
        <taxon>Atyidae</taxon>
        <taxon>Halocaridina</taxon>
    </lineage>
</organism>
<dbReference type="Pfam" id="PF00102">
    <property type="entry name" value="Y_phosphatase"/>
    <property type="match status" value="1"/>
</dbReference>
<sequence length="96" mass="10522">GIPQYVTVYQTSGWEYGCIVPNTPDLLMKLADMLLSSIQVASTGPPLLCCGDGVTACGLVAGVTFLLEQAQSNQIFDIYRTIVKLMRNRYQFITCP</sequence>
<dbReference type="Gene3D" id="3.90.190.10">
    <property type="entry name" value="Protein tyrosine phosphatase superfamily"/>
    <property type="match status" value="1"/>
</dbReference>
<accession>A0AAN8X5R9</accession>
<dbReference type="Proteomes" id="UP001381693">
    <property type="component" value="Unassembled WGS sequence"/>
</dbReference>